<protein>
    <submittedName>
        <fullName evidence="1">Ycf48-like protein</fullName>
    </submittedName>
</protein>
<comment type="caution">
    <text evidence="1">The sequence shown here is derived from an EMBL/GenBank/DDBJ whole genome shotgun (WGS) entry which is preliminary data.</text>
</comment>
<keyword evidence="2" id="KW-1185">Reference proteome</keyword>
<dbReference type="InterPro" id="IPR015943">
    <property type="entry name" value="WD40/YVTN_repeat-like_dom_sf"/>
</dbReference>
<accession>A0A0D8FU87</accession>
<proteinExistence type="predicted"/>
<evidence type="ECO:0000313" key="2">
    <source>
        <dbReference type="Proteomes" id="UP000032336"/>
    </source>
</evidence>
<dbReference type="EMBL" id="JXUW01000015">
    <property type="protein sequence ID" value="KJE76519.1"/>
    <property type="molecule type" value="Genomic_DNA"/>
</dbReference>
<dbReference type="SUPFAM" id="SSF110296">
    <property type="entry name" value="Oligoxyloglucan reducing end-specific cellobiohydrolase"/>
    <property type="match status" value="1"/>
</dbReference>
<evidence type="ECO:0000313" key="1">
    <source>
        <dbReference type="EMBL" id="KJE76519.1"/>
    </source>
</evidence>
<name>A0A0D8FU87_9ACTN</name>
<dbReference type="AlphaFoldDB" id="A0A0D8FU87"/>
<gene>
    <name evidence="1" type="primary">hcf1362</name>
    <name evidence="1" type="ORF">FEAC_17460</name>
</gene>
<dbReference type="Gene3D" id="2.130.10.10">
    <property type="entry name" value="YVTN repeat-like/Quinoprotein amine dehydrogenase"/>
    <property type="match status" value="1"/>
</dbReference>
<dbReference type="Proteomes" id="UP000032336">
    <property type="component" value="Unassembled WGS sequence"/>
</dbReference>
<reference evidence="1 2" key="1">
    <citation type="submission" date="2015-01" db="EMBL/GenBank/DDBJ databases">
        <title>Draft genome of the acidophilic iron oxidizer Ferrimicrobium acidiphilum strain T23.</title>
        <authorList>
            <person name="Poehlein A."/>
            <person name="Eisen S."/>
            <person name="Schloemann M."/>
            <person name="Johnson B.D."/>
            <person name="Daniel R."/>
            <person name="Muehling M."/>
        </authorList>
    </citation>
    <scope>NUCLEOTIDE SEQUENCE [LARGE SCALE GENOMIC DNA]</scope>
    <source>
        <strain evidence="1 2">T23</strain>
    </source>
</reference>
<sequence>MAMLVGPTGGLDLFLAPAPGTASSPATLWQSNSSGGSWVGHSVPCGFSPCAVALAVGPAGELVAGCGSEPGTGQQPKSIAVSSNNGTTWKTVLACQFSLTIPTTCLHSPLVNGYLGELVVPISTRIVLVGSRSPLLVSSNGGTSWAPSPSVAADCRGGTLQIHFLNSQVGFLLGDDANLGEDPVIWRTSDGGSSWTTVSSQRK</sequence>
<organism evidence="1 2">
    <name type="scientific">Ferrimicrobium acidiphilum DSM 19497</name>
    <dbReference type="NCBI Taxonomy" id="1121877"/>
    <lineage>
        <taxon>Bacteria</taxon>
        <taxon>Bacillati</taxon>
        <taxon>Actinomycetota</taxon>
        <taxon>Acidimicrobiia</taxon>
        <taxon>Acidimicrobiales</taxon>
        <taxon>Acidimicrobiaceae</taxon>
        <taxon>Ferrimicrobium</taxon>
    </lineage>
</organism>